<dbReference type="EC" id="2.1.1.77" evidence="3"/>
<evidence type="ECO:0000256" key="6">
    <source>
        <dbReference type="ARBA" id="ARBA00022603"/>
    </source>
</evidence>
<sequence length="377" mass="40033">MTGADVTTARSGGHAALVEYLYGRGLLDESWRAVWHAVPRAPFIPCRAWRQGPTACEPLTTEAERLALIHSDEPVVIQVDDGEADGPGIATSSNSQPSMVARMLRLLLVEPGRRVLEIGSASGYVAALLCRRLGDSAVYSVEIDPGLAHHAAAVLRATGHHPNLACGDGEAGWSDEAPFDRVLATCALRTVPHPLVRQLVPGGILVAPLARDFWSGAIVQLTADGSGSATGRFQGSASYMPMRSHRPAPPPPVAETTCRPTIVTIDPRQLLSLGFALYAGARLPGVRMVHVTRPDGAQVWLQDEHGAAATVSTGEAAYEYGARCLWQEAERVHAEYIALGSPGVHDFGLTVTAHAQQVWLHQPGAVVRPAPAREPAS</sequence>
<evidence type="ECO:0000256" key="9">
    <source>
        <dbReference type="ARBA" id="ARBA00030757"/>
    </source>
</evidence>
<evidence type="ECO:0000256" key="7">
    <source>
        <dbReference type="ARBA" id="ARBA00022679"/>
    </source>
</evidence>
<dbReference type="CDD" id="cd02440">
    <property type="entry name" value="AdoMet_MTases"/>
    <property type="match status" value="1"/>
</dbReference>
<name>A0A6I6FCF8_9ACTN</name>
<evidence type="ECO:0000256" key="11">
    <source>
        <dbReference type="ARBA" id="ARBA00031350"/>
    </source>
</evidence>
<dbReference type="OrthoDB" id="5143400at2"/>
<dbReference type="Proteomes" id="UP000422572">
    <property type="component" value="Chromosome"/>
</dbReference>
<comment type="subcellular location">
    <subcellularLocation>
        <location evidence="1">Cytoplasm</location>
    </subcellularLocation>
</comment>
<dbReference type="GO" id="GO:0004719">
    <property type="term" value="F:protein-L-isoaspartate (D-aspartate) O-methyltransferase activity"/>
    <property type="evidence" value="ECO:0007669"/>
    <property type="project" value="UniProtKB-EC"/>
</dbReference>
<keyword evidence="7 12" id="KW-0808">Transferase</keyword>
<dbReference type="EMBL" id="CP034279">
    <property type="protein sequence ID" value="QGV81400.1"/>
    <property type="molecule type" value="Genomic_DNA"/>
</dbReference>
<evidence type="ECO:0000256" key="4">
    <source>
        <dbReference type="ARBA" id="ARBA00013346"/>
    </source>
</evidence>
<gene>
    <name evidence="12" type="ORF">EIZ62_26510</name>
</gene>
<dbReference type="Pfam" id="PF01135">
    <property type="entry name" value="PCMT"/>
    <property type="match status" value="1"/>
</dbReference>
<evidence type="ECO:0000313" key="13">
    <source>
        <dbReference type="Proteomes" id="UP000422572"/>
    </source>
</evidence>
<dbReference type="PANTHER" id="PTHR11579:SF0">
    <property type="entry name" value="PROTEIN-L-ISOASPARTATE(D-ASPARTATE) O-METHYLTRANSFERASE"/>
    <property type="match status" value="1"/>
</dbReference>
<comment type="similarity">
    <text evidence="2">Belongs to the methyltransferase superfamily. L-isoaspartyl/D-aspartyl protein methyltransferase family.</text>
</comment>
<dbReference type="InterPro" id="IPR029063">
    <property type="entry name" value="SAM-dependent_MTases_sf"/>
</dbReference>
<keyword evidence="8" id="KW-0949">S-adenosyl-L-methionine</keyword>
<evidence type="ECO:0000256" key="8">
    <source>
        <dbReference type="ARBA" id="ARBA00022691"/>
    </source>
</evidence>
<proteinExistence type="inferred from homology"/>
<dbReference type="GO" id="GO:0005737">
    <property type="term" value="C:cytoplasm"/>
    <property type="evidence" value="ECO:0007669"/>
    <property type="project" value="UniProtKB-SubCell"/>
</dbReference>
<evidence type="ECO:0000256" key="3">
    <source>
        <dbReference type="ARBA" id="ARBA00011890"/>
    </source>
</evidence>
<evidence type="ECO:0000313" key="12">
    <source>
        <dbReference type="EMBL" id="QGV81400.1"/>
    </source>
</evidence>
<dbReference type="InterPro" id="IPR000682">
    <property type="entry name" value="PCMT"/>
</dbReference>
<keyword evidence="5" id="KW-0963">Cytoplasm</keyword>
<accession>A0A6I6FCF8</accession>
<evidence type="ECO:0000256" key="5">
    <source>
        <dbReference type="ARBA" id="ARBA00022490"/>
    </source>
</evidence>
<dbReference type="PANTHER" id="PTHR11579">
    <property type="entry name" value="PROTEIN-L-ISOASPARTATE O-METHYLTRANSFERASE"/>
    <property type="match status" value="1"/>
</dbReference>
<dbReference type="AlphaFoldDB" id="A0A6I6FCF8"/>
<dbReference type="SUPFAM" id="SSF53335">
    <property type="entry name" value="S-adenosyl-L-methionine-dependent methyltransferases"/>
    <property type="match status" value="1"/>
</dbReference>
<dbReference type="KEGG" id="sfic:EIZ62_26510"/>
<evidence type="ECO:0000256" key="1">
    <source>
        <dbReference type="ARBA" id="ARBA00004496"/>
    </source>
</evidence>
<keyword evidence="13" id="KW-1185">Reference proteome</keyword>
<keyword evidence="6 12" id="KW-0489">Methyltransferase</keyword>
<dbReference type="Gene3D" id="3.40.50.150">
    <property type="entry name" value="Vaccinia Virus protein VP39"/>
    <property type="match status" value="1"/>
</dbReference>
<organism evidence="12 13">
    <name type="scientific">Streptomyces ficellus</name>
    <dbReference type="NCBI Taxonomy" id="1977088"/>
    <lineage>
        <taxon>Bacteria</taxon>
        <taxon>Bacillati</taxon>
        <taxon>Actinomycetota</taxon>
        <taxon>Actinomycetes</taxon>
        <taxon>Kitasatosporales</taxon>
        <taxon>Streptomycetaceae</taxon>
        <taxon>Streptomyces</taxon>
    </lineage>
</organism>
<reference evidence="12 13" key="1">
    <citation type="submission" date="2018-12" db="EMBL/GenBank/DDBJ databases">
        <title>Complete genome sequence of Streptomyces ficellus NRRL8067, the producer of ficellomycin, feldamycin and nojirimycin.</title>
        <authorList>
            <person name="Zhang H."/>
            <person name="Yue R."/>
            <person name="Liu Y."/>
            <person name="Li M."/>
            <person name="Mu H."/>
            <person name="Zhang J."/>
        </authorList>
    </citation>
    <scope>NUCLEOTIDE SEQUENCE [LARGE SCALE GENOMIC DNA]</scope>
    <source>
        <strain evidence="12 13">NRRL 8067</strain>
    </source>
</reference>
<protein>
    <recommendedName>
        <fullName evidence="4">Protein-L-isoaspartate O-methyltransferase</fullName>
        <ecNumber evidence="3">2.1.1.77</ecNumber>
    </recommendedName>
    <alternativeName>
        <fullName evidence="11">L-isoaspartyl protein carboxyl methyltransferase</fullName>
    </alternativeName>
    <alternativeName>
        <fullName evidence="9">Protein L-isoaspartyl methyltransferase</fullName>
    </alternativeName>
    <alternativeName>
        <fullName evidence="10">Protein-beta-aspartate methyltransferase</fullName>
    </alternativeName>
</protein>
<evidence type="ECO:0000256" key="10">
    <source>
        <dbReference type="ARBA" id="ARBA00031323"/>
    </source>
</evidence>
<dbReference type="GO" id="GO:0032259">
    <property type="term" value="P:methylation"/>
    <property type="evidence" value="ECO:0007669"/>
    <property type="project" value="UniProtKB-KW"/>
</dbReference>
<evidence type="ECO:0000256" key="2">
    <source>
        <dbReference type="ARBA" id="ARBA00005369"/>
    </source>
</evidence>